<dbReference type="EMBL" id="FOYM01000005">
    <property type="protein sequence ID" value="SFR00286.1"/>
    <property type="molecule type" value="Genomic_DNA"/>
</dbReference>
<dbReference type="CDD" id="cd02808">
    <property type="entry name" value="GltS_FMN"/>
    <property type="match status" value="1"/>
</dbReference>
<dbReference type="PANTHER" id="PTHR43819:SF1">
    <property type="entry name" value="ARCHAEAL-TYPE GLUTAMATE SYNTHASE [NADPH]"/>
    <property type="match status" value="1"/>
</dbReference>
<accession>A0A1I6D474</accession>
<evidence type="ECO:0000313" key="6">
    <source>
        <dbReference type="Proteomes" id="UP000199584"/>
    </source>
</evidence>
<dbReference type="Pfam" id="PF01645">
    <property type="entry name" value="Glu_synthase"/>
    <property type="match status" value="1"/>
</dbReference>
<keyword evidence="3" id="KW-1133">Transmembrane helix</keyword>
<dbReference type="OrthoDB" id="9758182at2"/>
<dbReference type="GO" id="GO:0006537">
    <property type="term" value="P:glutamate biosynthetic process"/>
    <property type="evidence" value="ECO:0007669"/>
    <property type="project" value="InterPro"/>
</dbReference>
<comment type="similarity">
    <text evidence="1 2">Belongs to the glutamate synthase family.</text>
</comment>
<dbReference type="Gene3D" id="3.20.20.70">
    <property type="entry name" value="Aldolase class I"/>
    <property type="match status" value="1"/>
</dbReference>
<dbReference type="InterPro" id="IPR024188">
    <property type="entry name" value="GltB"/>
</dbReference>
<dbReference type="STRING" id="39060.SAMN05660706_10564"/>
<evidence type="ECO:0000256" key="1">
    <source>
        <dbReference type="ARBA" id="ARBA00009716"/>
    </source>
</evidence>
<gene>
    <name evidence="5" type="ORF">SAMN05660706_10564</name>
</gene>
<dbReference type="PIRSF" id="PIRSF006429">
    <property type="entry name" value="GOGAT_lg_2"/>
    <property type="match status" value="1"/>
</dbReference>
<dbReference type="Proteomes" id="UP000199584">
    <property type="component" value="Unassembled WGS sequence"/>
</dbReference>
<evidence type="ECO:0000259" key="4">
    <source>
        <dbReference type="Pfam" id="PF01645"/>
    </source>
</evidence>
<evidence type="ECO:0000313" key="5">
    <source>
        <dbReference type="EMBL" id="SFR00286.1"/>
    </source>
</evidence>
<evidence type="ECO:0000256" key="2">
    <source>
        <dbReference type="PIRNR" id="PIRNR006429"/>
    </source>
</evidence>
<dbReference type="GO" id="GO:0015930">
    <property type="term" value="F:glutamate synthase activity"/>
    <property type="evidence" value="ECO:0007669"/>
    <property type="project" value="InterPro"/>
</dbReference>
<proteinExistence type="inferred from homology"/>
<reference evidence="6" key="1">
    <citation type="submission" date="2016-10" db="EMBL/GenBank/DDBJ databases">
        <authorList>
            <person name="Varghese N."/>
            <person name="Submissions S."/>
        </authorList>
    </citation>
    <scope>NUCLEOTIDE SEQUENCE [LARGE SCALE GENOMIC DNA]</scope>
    <source>
        <strain evidence="6">DSM 3669</strain>
    </source>
</reference>
<dbReference type="RefSeq" id="WP_092482241.1">
    <property type="nucleotide sequence ID" value="NZ_FOYM01000005.1"/>
</dbReference>
<feature type="transmembrane region" description="Helical" evidence="3">
    <location>
        <begin position="12"/>
        <end position="32"/>
    </location>
</feature>
<dbReference type="SUPFAM" id="SSF51395">
    <property type="entry name" value="FMN-linked oxidoreductases"/>
    <property type="match status" value="1"/>
</dbReference>
<dbReference type="InterPro" id="IPR013785">
    <property type="entry name" value="Aldolase_TIM"/>
</dbReference>
<keyword evidence="3" id="KW-0472">Membrane</keyword>
<name>A0A1I6D474_9FIRM</name>
<keyword evidence="3" id="KW-0812">Transmembrane</keyword>
<keyword evidence="6" id="KW-1185">Reference proteome</keyword>
<dbReference type="AlphaFoldDB" id="A0A1I6D474"/>
<sequence>MPRKTNKGKLPTALLGSGVIAGGAVLLGRLLFKRIVNNATTRIMTEPYEENMWEVISAGSRTTPQVIVETNLRAELGRKILRPFGGPKKFPNFSNIMFNVAQLETLPTPEGTEIDTAVVLGKNAERPLRLDIPLIISGMAYGFALSDRAKVALARGATLAGTATNTGYGPLLPEERAAARHLILQYNRGHWSKDPETLKQADMIEIQLGQGALAGTGEIFKQDKMSKKLIRLLGLKPGENAIVHARLPEITSPRQLNGLVEELRATTGGVPVGIKIAAGNDLEKDMAHALEAGVDFITVDGAQGGTSGAAPILEDDFGLPTLYALCRATAFLEQHQARDQVSLIIGGGLKTPGDYLKALALGADAVAIGTIALWAMTHTQVFHSLPYEPPVQVVLEQGKDKDKLDIEKGGRNLASYLLSSVDEMKLAVRALGKKSIREVNKNDLFALDRQTAEIADIPQGGTDF</sequence>
<dbReference type="PANTHER" id="PTHR43819">
    <property type="entry name" value="ARCHAEAL-TYPE GLUTAMATE SYNTHASE [NADPH]"/>
    <property type="match status" value="1"/>
</dbReference>
<evidence type="ECO:0000256" key="3">
    <source>
        <dbReference type="SAM" id="Phobius"/>
    </source>
</evidence>
<organism evidence="5 6">
    <name type="scientific">Desulfoscipio geothermicus DSM 3669</name>
    <dbReference type="NCBI Taxonomy" id="1121426"/>
    <lineage>
        <taxon>Bacteria</taxon>
        <taxon>Bacillati</taxon>
        <taxon>Bacillota</taxon>
        <taxon>Clostridia</taxon>
        <taxon>Eubacteriales</taxon>
        <taxon>Desulfallaceae</taxon>
        <taxon>Desulfoscipio</taxon>
    </lineage>
</organism>
<dbReference type="InterPro" id="IPR002932">
    <property type="entry name" value="Glu_synthdom"/>
</dbReference>
<protein>
    <submittedName>
        <fullName evidence="5">Glutamate synthase domain-containing protein 2</fullName>
    </submittedName>
</protein>
<feature type="domain" description="Glutamate synthase" evidence="4">
    <location>
        <begin position="119"/>
        <end position="433"/>
    </location>
</feature>